<protein>
    <submittedName>
        <fullName evidence="2">Uncharacterized protein</fullName>
    </submittedName>
</protein>
<feature type="compositionally biased region" description="Basic and acidic residues" evidence="1">
    <location>
        <begin position="124"/>
        <end position="133"/>
    </location>
</feature>
<organism evidence="2 3">
    <name type="scientific">Gymnopilus junonius</name>
    <name type="common">Spectacular rustgill mushroom</name>
    <name type="synonym">Gymnopilus spectabilis subsp. junonius</name>
    <dbReference type="NCBI Taxonomy" id="109634"/>
    <lineage>
        <taxon>Eukaryota</taxon>
        <taxon>Fungi</taxon>
        <taxon>Dikarya</taxon>
        <taxon>Basidiomycota</taxon>
        <taxon>Agaricomycotina</taxon>
        <taxon>Agaricomycetes</taxon>
        <taxon>Agaricomycetidae</taxon>
        <taxon>Agaricales</taxon>
        <taxon>Agaricineae</taxon>
        <taxon>Hymenogastraceae</taxon>
        <taxon>Gymnopilus</taxon>
    </lineage>
</organism>
<dbReference type="AlphaFoldDB" id="A0A9P5NVQ2"/>
<evidence type="ECO:0000313" key="3">
    <source>
        <dbReference type="Proteomes" id="UP000724874"/>
    </source>
</evidence>
<name>A0A9P5NVQ2_GYMJU</name>
<dbReference type="EMBL" id="JADNYJ010000021">
    <property type="protein sequence ID" value="KAF8905788.1"/>
    <property type="molecule type" value="Genomic_DNA"/>
</dbReference>
<feature type="region of interest" description="Disordered" evidence="1">
    <location>
        <begin position="104"/>
        <end position="133"/>
    </location>
</feature>
<accession>A0A9P5NVQ2</accession>
<feature type="compositionally biased region" description="Polar residues" evidence="1">
    <location>
        <begin position="23"/>
        <end position="32"/>
    </location>
</feature>
<comment type="caution">
    <text evidence="2">The sequence shown here is derived from an EMBL/GenBank/DDBJ whole genome shotgun (WGS) entry which is preliminary data.</text>
</comment>
<feature type="compositionally biased region" description="Polar residues" evidence="1">
    <location>
        <begin position="112"/>
        <end position="123"/>
    </location>
</feature>
<feature type="region of interest" description="Disordered" evidence="1">
    <location>
        <begin position="1"/>
        <end position="60"/>
    </location>
</feature>
<proteinExistence type="predicted"/>
<evidence type="ECO:0000313" key="2">
    <source>
        <dbReference type="EMBL" id="KAF8905788.1"/>
    </source>
</evidence>
<reference evidence="2" key="1">
    <citation type="submission" date="2020-11" db="EMBL/GenBank/DDBJ databases">
        <authorList>
            <consortium name="DOE Joint Genome Institute"/>
            <person name="Ahrendt S."/>
            <person name="Riley R."/>
            <person name="Andreopoulos W."/>
            <person name="LaButti K."/>
            <person name="Pangilinan J."/>
            <person name="Ruiz-duenas F.J."/>
            <person name="Barrasa J.M."/>
            <person name="Sanchez-Garcia M."/>
            <person name="Camarero S."/>
            <person name="Miyauchi S."/>
            <person name="Serrano A."/>
            <person name="Linde D."/>
            <person name="Babiker R."/>
            <person name="Drula E."/>
            <person name="Ayuso-Fernandez I."/>
            <person name="Pacheco R."/>
            <person name="Padilla G."/>
            <person name="Ferreira P."/>
            <person name="Barriuso J."/>
            <person name="Kellner H."/>
            <person name="Castanera R."/>
            <person name="Alfaro M."/>
            <person name="Ramirez L."/>
            <person name="Pisabarro A.G."/>
            <person name="Kuo A."/>
            <person name="Tritt A."/>
            <person name="Lipzen A."/>
            <person name="He G."/>
            <person name="Yan M."/>
            <person name="Ng V."/>
            <person name="Cullen D."/>
            <person name="Martin F."/>
            <person name="Rosso M.-N."/>
            <person name="Henrissat B."/>
            <person name="Hibbett D."/>
            <person name="Martinez A.T."/>
            <person name="Grigoriev I.V."/>
        </authorList>
    </citation>
    <scope>NUCLEOTIDE SEQUENCE</scope>
    <source>
        <strain evidence="2">AH 44721</strain>
    </source>
</reference>
<sequence>MPFKQEDVTDMKPLDVKEEESKNTTLDVSSRSLKVPAEGFKHTEMVQAPPSKPTRKEEGRVKVDLENGKAVLGQKLEQKPVDMKRIIKVEPTVKPEMFCKNEERVKSDLEGNKTTLNPEQVQHPSERVKVNLDESKSDFLPKCTVEAGNETSLEDIMHGRVECEEEELEMDPNDFSVNIAQESGDAQSVSSIVQEDEKVKQEVSASSTPSLQGILGVPKFEAEQKPEVRKTTERLGLLTVKFKEDEKPKIEFIENPDVKMTDVDPTLDSAFEGDALSDAIASDNIETAQEPVDMVEPSEPAILPNDPFDEAADIASHTQEQHHTELRIAALEVVHDEEREVIIIKDEPDAVEDTALLTLENSKKRKRMIVEVVVDTYANFLKRKKEDFEKIKKLKNPKIHGKKAEKMEISIQTVWDRTTAYRR</sequence>
<dbReference type="Proteomes" id="UP000724874">
    <property type="component" value="Unassembled WGS sequence"/>
</dbReference>
<evidence type="ECO:0000256" key="1">
    <source>
        <dbReference type="SAM" id="MobiDB-lite"/>
    </source>
</evidence>
<feature type="compositionally biased region" description="Basic and acidic residues" evidence="1">
    <location>
        <begin position="1"/>
        <end position="22"/>
    </location>
</feature>
<gene>
    <name evidence="2" type="ORF">CPB84DRAFT_1891293</name>
</gene>
<keyword evidence="3" id="KW-1185">Reference proteome</keyword>